<protein>
    <recommendedName>
        <fullName evidence="3">DNA-binding protein</fullName>
    </recommendedName>
</protein>
<comment type="caution">
    <text evidence="1">The sequence shown here is derived from an EMBL/GenBank/DDBJ whole genome shotgun (WGS) entry which is preliminary data.</text>
</comment>
<dbReference type="EMBL" id="WTYC01000001">
    <property type="protein sequence ID" value="MXO46870.1"/>
    <property type="molecule type" value="Genomic_DNA"/>
</dbReference>
<dbReference type="AlphaFoldDB" id="A0A844XMN9"/>
<dbReference type="Proteomes" id="UP000448199">
    <property type="component" value="Unassembled WGS sequence"/>
</dbReference>
<evidence type="ECO:0000313" key="2">
    <source>
        <dbReference type="Proteomes" id="UP000448199"/>
    </source>
</evidence>
<evidence type="ECO:0008006" key="3">
    <source>
        <dbReference type="Google" id="ProtNLM"/>
    </source>
</evidence>
<sequence>MPRRLDLPETVYLRTSPTLPVGEAYAALNITRGRAYQLREHNAFPRAPGRMIDTQKLACWLTHPARGARIVWV</sequence>
<name>A0A844XMN9_9SPHN</name>
<evidence type="ECO:0000313" key="1">
    <source>
        <dbReference type="EMBL" id="MXO46870.1"/>
    </source>
</evidence>
<proteinExistence type="predicted"/>
<accession>A0A844XMN9</accession>
<dbReference type="RefSeq" id="WP_160726491.1">
    <property type="nucleotide sequence ID" value="NZ_WTYC01000001.1"/>
</dbReference>
<organism evidence="1 2">
    <name type="scientific">Qipengyuania vulgaris</name>
    <dbReference type="NCBI Taxonomy" id="291985"/>
    <lineage>
        <taxon>Bacteria</taxon>
        <taxon>Pseudomonadati</taxon>
        <taxon>Pseudomonadota</taxon>
        <taxon>Alphaproteobacteria</taxon>
        <taxon>Sphingomonadales</taxon>
        <taxon>Erythrobacteraceae</taxon>
        <taxon>Qipengyuania</taxon>
    </lineage>
</organism>
<reference evidence="1 2" key="1">
    <citation type="submission" date="2019-12" db="EMBL/GenBank/DDBJ databases">
        <title>Genomic-based taxomic classification of the family Erythrobacteraceae.</title>
        <authorList>
            <person name="Xu L."/>
        </authorList>
    </citation>
    <scope>NUCLEOTIDE SEQUENCE [LARGE SCALE GENOMIC DNA]</scope>
    <source>
        <strain evidence="1 2">DSM 17792</strain>
    </source>
</reference>
<keyword evidence="2" id="KW-1185">Reference proteome</keyword>
<gene>
    <name evidence="1" type="ORF">GRI69_01165</name>
</gene>